<gene>
    <name evidence="9" type="ORF">NPRO_09210</name>
</gene>
<dbReference type="EMBL" id="AP021858">
    <property type="protein sequence ID" value="BBO23326.1"/>
    <property type="molecule type" value="Genomic_DNA"/>
</dbReference>
<dbReference type="AlphaFoldDB" id="A0A809S413"/>
<evidence type="ECO:0000256" key="4">
    <source>
        <dbReference type="ARBA" id="ARBA00022833"/>
    </source>
</evidence>
<proteinExistence type="inferred from homology"/>
<dbReference type="GO" id="GO:0006518">
    <property type="term" value="P:peptide metabolic process"/>
    <property type="evidence" value="ECO:0007669"/>
    <property type="project" value="TreeGrafter"/>
</dbReference>
<keyword evidence="4 6" id="KW-0862">Zinc</keyword>
<dbReference type="KEGG" id="npy:NPRO_09210"/>
<dbReference type="InterPro" id="IPR013647">
    <property type="entry name" value="OligopepF_N_dom"/>
</dbReference>
<keyword evidence="3 6" id="KW-0378">Hydrolase</keyword>
<organism evidence="9 10">
    <name type="scientific">Candidatus Nitrosymbiomonas proteolyticus</name>
    <dbReference type="NCBI Taxonomy" id="2608984"/>
    <lineage>
        <taxon>Bacteria</taxon>
        <taxon>Bacillati</taxon>
        <taxon>Armatimonadota</taxon>
        <taxon>Armatimonadota incertae sedis</taxon>
        <taxon>Candidatus Nitrosymbiomonas</taxon>
    </lineage>
</organism>
<dbReference type="GO" id="GO:0004222">
    <property type="term" value="F:metalloendopeptidase activity"/>
    <property type="evidence" value="ECO:0007669"/>
    <property type="project" value="InterPro"/>
</dbReference>
<protein>
    <submittedName>
        <fullName evidence="9">Oligoendopeptidase</fullName>
    </submittedName>
</protein>
<accession>A0A809S413</accession>
<evidence type="ECO:0000313" key="10">
    <source>
        <dbReference type="Proteomes" id="UP000662873"/>
    </source>
</evidence>
<comment type="cofactor">
    <cofactor evidence="6">
        <name>Zn(2+)</name>
        <dbReference type="ChEBI" id="CHEBI:29105"/>
    </cofactor>
    <text evidence="6">Binds 1 zinc ion.</text>
</comment>
<comment type="similarity">
    <text evidence="6">Belongs to the peptidase M3 family.</text>
</comment>
<dbReference type="Proteomes" id="UP000662873">
    <property type="component" value="Chromosome"/>
</dbReference>
<keyword evidence="5 6" id="KW-0482">Metalloprotease</keyword>
<dbReference type="GO" id="GO:0046872">
    <property type="term" value="F:metal ion binding"/>
    <property type="evidence" value="ECO:0007669"/>
    <property type="project" value="UniProtKB-UniRule"/>
</dbReference>
<dbReference type="Gene3D" id="1.20.140.70">
    <property type="entry name" value="Oligopeptidase f, N-terminal domain"/>
    <property type="match status" value="1"/>
</dbReference>
<reference evidence="9" key="1">
    <citation type="journal article" name="DNA Res.">
        <title>The physiological potential of anammox bacteria as revealed by their core genome structure.</title>
        <authorList>
            <person name="Okubo T."/>
            <person name="Toyoda A."/>
            <person name="Fukuhara K."/>
            <person name="Uchiyama I."/>
            <person name="Harigaya Y."/>
            <person name="Kuroiwa M."/>
            <person name="Suzuki T."/>
            <person name="Murakami Y."/>
            <person name="Suwa Y."/>
            <person name="Takami H."/>
        </authorList>
    </citation>
    <scope>NUCLEOTIDE SEQUENCE</scope>
    <source>
        <strain evidence="9">317325-2</strain>
    </source>
</reference>
<dbReference type="InterPro" id="IPR042088">
    <property type="entry name" value="OligoPept_F_C"/>
</dbReference>
<dbReference type="GO" id="GO:0006508">
    <property type="term" value="P:proteolysis"/>
    <property type="evidence" value="ECO:0007669"/>
    <property type="project" value="UniProtKB-KW"/>
</dbReference>
<evidence type="ECO:0000256" key="3">
    <source>
        <dbReference type="ARBA" id="ARBA00022801"/>
    </source>
</evidence>
<dbReference type="Pfam" id="PF01432">
    <property type="entry name" value="Peptidase_M3"/>
    <property type="match status" value="1"/>
</dbReference>
<keyword evidence="1 6" id="KW-0645">Protease</keyword>
<evidence type="ECO:0000313" key="9">
    <source>
        <dbReference type="EMBL" id="BBO23326.1"/>
    </source>
</evidence>
<feature type="domain" description="Peptidase M3A/M3B catalytic" evidence="7">
    <location>
        <begin position="203"/>
        <end position="579"/>
    </location>
</feature>
<dbReference type="PANTHER" id="PTHR11804">
    <property type="entry name" value="PROTEASE M3 THIMET OLIGOPEPTIDASE-RELATED"/>
    <property type="match status" value="1"/>
</dbReference>
<dbReference type="InterPro" id="IPR001567">
    <property type="entry name" value="Pept_M3A_M3B_dom"/>
</dbReference>
<dbReference type="InterPro" id="IPR045090">
    <property type="entry name" value="Pept_M3A_M3B"/>
</dbReference>
<dbReference type="Pfam" id="PF08439">
    <property type="entry name" value="Peptidase_M3_N"/>
    <property type="match status" value="1"/>
</dbReference>
<dbReference type="SUPFAM" id="SSF55486">
    <property type="entry name" value="Metalloproteases ('zincins'), catalytic domain"/>
    <property type="match status" value="1"/>
</dbReference>
<dbReference type="CDD" id="cd09610">
    <property type="entry name" value="M3B_PepF"/>
    <property type="match status" value="1"/>
</dbReference>
<sequence length="600" mass="68742">MSVTSPPPAVRWDLSQFFRGIDDPRIDEAWADLNRRADQFSATYRGKLATGDPEVVGKAIREIEALLQDATKPGVYAELLFAADASDPKLGAFLQSQRERGTELQVKLLFFELELQLIPSEKLEAMAGLPGLEPYRHYLQQVQAYRPHRLTEPEEIILEETANTGVRAWVRLFEEITANHKYAYRDPILGEERELSQEEVLTLLRDANREVRAAAAHSFTQGLHQLQRVIVYTYNNLLQDKAVGDRLRKHPYPEHSRHLANELDQGVVDLVVGLCRDHYGMVSRFYNVKREILGLPELTHIDRYAPLHDTQRVVSFDEGRSIVLESFSEFSEELSRRAEEFFAGRWIDAEPRPGKTGGAFCSFNTPDTHPVVMMSYLNKLDDVMTLAHELGHGVHASLSRKQSYFNFHGTLPMAELASIFGEMLVFERLVEESEPADRLALYAQKIEGVFATVFRQAAMYRFEQRCHGMRRESGEVEPEEFGQMWHEELQAMFGDSLKLGEEHRVWWSYVGHFFFAPFYVYAYSFGELLTLSLYQFAKREGPGFADKYLALLELGGSRSPKELMETVGVDLSSREFWLGGFAAMEGLVEEFERLWNERGS</sequence>
<evidence type="ECO:0000259" key="8">
    <source>
        <dbReference type="Pfam" id="PF08439"/>
    </source>
</evidence>
<keyword evidence="2 6" id="KW-0479">Metal-binding</keyword>
<evidence type="ECO:0000256" key="1">
    <source>
        <dbReference type="ARBA" id="ARBA00022670"/>
    </source>
</evidence>
<evidence type="ECO:0000256" key="2">
    <source>
        <dbReference type="ARBA" id="ARBA00022723"/>
    </source>
</evidence>
<evidence type="ECO:0000259" key="7">
    <source>
        <dbReference type="Pfam" id="PF01432"/>
    </source>
</evidence>
<dbReference type="Gene3D" id="1.10.1370.20">
    <property type="entry name" value="Oligoendopeptidase f, C-terminal domain"/>
    <property type="match status" value="1"/>
</dbReference>
<feature type="domain" description="Oligopeptidase F N-terminal" evidence="8">
    <location>
        <begin position="114"/>
        <end position="179"/>
    </location>
</feature>
<evidence type="ECO:0000256" key="5">
    <source>
        <dbReference type="ARBA" id="ARBA00023049"/>
    </source>
</evidence>
<name>A0A809S413_9BACT</name>
<evidence type="ECO:0000256" key="6">
    <source>
        <dbReference type="RuleBase" id="RU003435"/>
    </source>
</evidence>
<dbReference type="PANTHER" id="PTHR11804:SF5">
    <property type="entry name" value="OLIGOENDOPEPTIDASE F"/>
    <property type="match status" value="1"/>
</dbReference>